<dbReference type="GeneID" id="100919534"/>
<feature type="region of interest" description="Disordered" evidence="5">
    <location>
        <begin position="1"/>
        <end position="22"/>
    </location>
</feature>
<reference evidence="7" key="3">
    <citation type="submission" date="2025-09" db="UniProtKB">
        <authorList>
            <consortium name="Ensembl"/>
        </authorList>
    </citation>
    <scope>IDENTIFICATION</scope>
</reference>
<dbReference type="AlphaFoldDB" id="A0A7N4NLC4"/>
<evidence type="ECO:0000313" key="7">
    <source>
        <dbReference type="Ensembl" id="ENSSHAP00000024894.1"/>
    </source>
</evidence>
<dbReference type="PROSITE" id="PS51720">
    <property type="entry name" value="G_AIG1"/>
    <property type="match status" value="1"/>
</dbReference>
<evidence type="ECO:0000256" key="2">
    <source>
        <dbReference type="ARBA" id="ARBA00022741"/>
    </source>
</evidence>
<dbReference type="GeneTree" id="ENSGT00940000159509"/>
<name>A0A7N4NLC4_SARHA</name>
<dbReference type="PANTHER" id="PTHR10903:SF170">
    <property type="entry name" value="GTPASE IMAP FAMILY MEMBER 7"/>
    <property type="match status" value="1"/>
</dbReference>
<feature type="domain" description="AIG1-type G" evidence="6">
    <location>
        <begin position="26"/>
        <end position="228"/>
    </location>
</feature>
<organism evidence="7 8">
    <name type="scientific">Sarcophilus harrisii</name>
    <name type="common">Tasmanian devil</name>
    <name type="synonym">Sarcophilus laniarius</name>
    <dbReference type="NCBI Taxonomy" id="9305"/>
    <lineage>
        <taxon>Eukaryota</taxon>
        <taxon>Metazoa</taxon>
        <taxon>Chordata</taxon>
        <taxon>Craniata</taxon>
        <taxon>Vertebrata</taxon>
        <taxon>Euteleostomi</taxon>
        <taxon>Mammalia</taxon>
        <taxon>Metatheria</taxon>
        <taxon>Dasyuromorphia</taxon>
        <taxon>Dasyuridae</taxon>
        <taxon>Sarcophilus</taxon>
    </lineage>
</organism>
<reference evidence="7" key="2">
    <citation type="submission" date="2025-08" db="UniProtKB">
        <authorList>
            <consortium name="Ensembl"/>
        </authorList>
    </citation>
    <scope>IDENTIFICATION</scope>
</reference>
<evidence type="ECO:0000256" key="1">
    <source>
        <dbReference type="ARBA" id="ARBA00008535"/>
    </source>
</evidence>
<evidence type="ECO:0000256" key="4">
    <source>
        <dbReference type="SAM" id="Coils"/>
    </source>
</evidence>
<evidence type="ECO:0000259" key="6">
    <source>
        <dbReference type="PROSITE" id="PS51720"/>
    </source>
</evidence>
<keyword evidence="3" id="KW-0342">GTP-binding</keyword>
<evidence type="ECO:0000313" key="8">
    <source>
        <dbReference type="Proteomes" id="UP000007648"/>
    </source>
</evidence>
<dbReference type="FunCoup" id="A0A7N4NLC4">
    <property type="interactions" value="2"/>
</dbReference>
<dbReference type="SUPFAM" id="SSF52540">
    <property type="entry name" value="P-loop containing nucleoside triphosphate hydrolases"/>
    <property type="match status" value="1"/>
</dbReference>
<dbReference type="Ensembl" id="ENSSHAT00000031044.1">
    <property type="protein sequence ID" value="ENSSHAP00000024894.1"/>
    <property type="gene ID" value="ENSSHAG00000000612.2"/>
</dbReference>
<dbReference type="InParanoid" id="A0A7N4NLC4"/>
<sequence length="318" mass="36286">MMGAASSQPDTTMGAASSQPDTTVHNDTLRIVLVGKTGNGKSAVGNTILGKEVFISKTTSHSVTQVCEKAVGTWKGKDLTIVDTPGLFDTKKNLETTSKEISRCVILSCPGPHAIILVQQLDRYTDEAKHTVSLIKAIFGKSVMDFMVILFTRKDDLGNGTLDDFIKTSDKDIQNLIQECSGRRCAFNNKAEGNERETQVKELMDMIEKMVKDNEGKYYSDEIFKKTNESLKRQREALKEIYTSQRDRELKYIEEQYADRDSLTEENQREKEKQMEEVYKNYEKKMKNVNTDAEKSVFDQIFQYMRDKISQISGWFRK</sequence>
<dbReference type="RefSeq" id="XP_031795262.1">
    <property type="nucleotide sequence ID" value="XM_031939402.1"/>
</dbReference>
<comment type="similarity">
    <text evidence="1">Belongs to the TRAFAC class TrmE-Era-EngA-EngB-Septin-like GTPase superfamily. AIG1/Toc34/Toc159-like paraseptin GTPase family. IAN subfamily.</text>
</comment>
<keyword evidence="4" id="KW-0175">Coiled coil</keyword>
<accession>A0A7N4NLC4</accession>
<gene>
    <name evidence="7" type="primary">LOC100919534</name>
</gene>
<dbReference type="Gene3D" id="3.40.50.300">
    <property type="entry name" value="P-loop containing nucleotide triphosphate hydrolases"/>
    <property type="match status" value="1"/>
</dbReference>
<dbReference type="InterPro" id="IPR006703">
    <property type="entry name" value="G_AIG1"/>
</dbReference>
<feature type="coiled-coil region" evidence="4">
    <location>
        <begin position="228"/>
        <end position="292"/>
    </location>
</feature>
<dbReference type="GO" id="GO:0005525">
    <property type="term" value="F:GTP binding"/>
    <property type="evidence" value="ECO:0007669"/>
    <property type="project" value="UniProtKB-KW"/>
</dbReference>
<evidence type="ECO:0000256" key="5">
    <source>
        <dbReference type="SAM" id="MobiDB-lite"/>
    </source>
</evidence>
<dbReference type="PANTHER" id="PTHR10903">
    <property type="entry name" value="GTPASE, IMAP FAMILY MEMBER-RELATED"/>
    <property type="match status" value="1"/>
</dbReference>
<proteinExistence type="inferred from homology"/>
<keyword evidence="2" id="KW-0547">Nucleotide-binding</keyword>
<reference evidence="7 8" key="1">
    <citation type="journal article" date="2011" name="Proc. Natl. Acad. Sci. U.S.A.">
        <title>Genetic diversity and population structure of the endangered marsupial Sarcophilus harrisii (Tasmanian devil).</title>
        <authorList>
            <person name="Miller W."/>
            <person name="Hayes V.M."/>
            <person name="Ratan A."/>
            <person name="Petersen D.C."/>
            <person name="Wittekindt N.E."/>
            <person name="Miller J."/>
            <person name="Walenz B."/>
            <person name="Knight J."/>
            <person name="Qi J."/>
            <person name="Zhao F."/>
            <person name="Wang Q."/>
            <person name="Bedoya-Reina O.C."/>
            <person name="Katiyar N."/>
            <person name="Tomsho L.P."/>
            <person name="Kasson L.M."/>
            <person name="Hardie R.A."/>
            <person name="Woodbridge P."/>
            <person name="Tindall E.A."/>
            <person name="Bertelsen M.F."/>
            <person name="Dixon D."/>
            <person name="Pyecroft S."/>
            <person name="Helgen K.M."/>
            <person name="Lesk A.M."/>
            <person name="Pringle T.H."/>
            <person name="Patterson N."/>
            <person name="Zhang Y."/>
            <person name="Kreiss A."/>
            <person name="Woods G.M."/>
            <person name="Jones M.E."/>
            <person name="Schuster S.C."/>
        </authorList>
    </citation>
    <scope>NUCLEOTIDE SEQUENCE [LARGE SCALE GENOMIC DNA]</scope>
</reference>
<dbReference type="Proteomes" id="UP000007648">
    <property type="component" value="Unassembled WGS sequence"/>
</dbReference>
<dbReference type="FunFam" id="3.40.50.300:FF:000366">
    <property type="entry name" value="GTPase, IMAP family member 2"/>
    <property type="match status" value="1"/>
</dbReference>
<protein>
    <recommendedName>
        <fullName evidence="6">AIG1-type G domain-containing protein</fullName>
    </recommendedName>
</protein>
<dbReference type="Pfam" id="PF04548">
    <property type="entry name" value="AIG1"/>
    <property type="match status" value="1"/>
</dbReference>
<dbReference type="InterPro" id="IPR045058">
    <property type="entry name" value="GIMA/IAN/Toc"/>
</dbReference>
<dbReference type="InterPro" id="IPR027417">
    <property type="entry name" value="P-loop_NTPase"/>
</dbReference>
<dbReference type="CDD" id="cd01852">
    <property type="entry name" value="AIG1"/>
    <property type="match status" value="1"/>
</dbReference>
<keyword evidence="8" id="KW-1185">Reference proteome</keyword>
<evidence type="ECO:0000256" key="3">
    <source>
        <dbReference type="ARBA" id="ARBA00023134"/>
    </source>
</evidence>